<evidence type="ECO:0000256" key="4">
    <source>
        <dbReference type="NCBIfam" id="TIGR00168"/>
    </source>
</evidence>
<feature type="domain" description="Translation initiation factor 3 N-terminal" evidence="7">
    <location>
        <begin position="24"/>
        <end position="91"/>
    </location>
</feature>
<feature type="compositionally biased region" description="Basic and acidic residues" evidence="5">
    <location>
        <begin position="189"/>
        <end position="206"/>
    </location>
</feature>
<evidence type="ECO:0000256" key="1">
    <source>
        <dbReference type="ARBA" id="ARBA00005439"/>
    </source>
</evidence>
<evidence type="ECO:0000256" key="3">
    <source>
        <dbReference type="ARBA" id="ARBA00022917"/>
    </source>
</evidence>
<evidence type="ECO:0000259" key="7">
    <source>
        <dbReference type="Pfam" id="PF05198"/>
    </source>
</evidence>
<dbReference type="SUPFAM" id="SSF54364">
    <property type="entry name" value="Translation initiation factor IF3, N-terminal domain"/>
    <property type="match status" value="1"/>
</dbReference>
<dbReference type="GO" id="GO:0043022">
    <property type="term" value="F:ribosome binding"/>
    <property type="evidence" value="ECO:0007669"/>
    <property type="project" value="TreeGrafter"/>
</dbReference>
<sequence>MSIRRHRHRRHKPRIQIAPRARANGFIRAPEVRVIDDEGEHLGVLKLSDALVAAREREMDLVEVDPAANPPVCRIMNYGQFQYELNKKEQKMKARQKKQEIKGVRLSVKIGQNDLAVRLRQALGFFDDGNKINVEIVLRGREKQHLDIAEGVIKKFIESLGEGVMIESPILRQGGRLACVLARKSATPSKKESLKKLNKETTENEA</sequence>
<keyword evidence="2 8" id="KW-0396">Initiation factor</keyword>
<proteinExistence type="inferred from homology"/>
<comment type="caution">
    <text evidence="8">The sequence shown here is derived from an EMBL/GenBank/DDBJ whole genome shotgun (WGS) entry which is preliminary data.</text>
</comment>
<evidence type="ECO:0000313" key="9">
    <source>
        <dbReference type="Proteomes" id="UP000034875"/>
    </source>
</evidence>
<dbReference type="PANTHER" id="PTHR10938">
    <property type="entry name" value="TRANSLATION INITIATION FACTOR IF-3"/>
    <property type="match status" value="1"/>
</dbReference>
<dbReference type="InterPro" id="IPR036788">
    <property type="entry name" value="T_IF-3_C_sf"/>
</dbReference>
<dbReference type="InterPro" id="IPR019814">
    <property type="entry name" value="Translation_initiation_fac_3_N"/>
</dbReference>
<dbReference type="Pfam" id="PF00707">
    <property type="entry name" value="IF3_C"/>
    <property type="match status" value="1"/>
</dbReference>
<keyword evidence="3" id="KW-0648">Protein biosynthesis</keyword>
<protein>
    <recommendedName>
        <fullName evidence="4">Translation initiation factor IF-3</fullName>
    </recommendedName>
</protein>
<dbReference type="Gene3D" id="3.10.20.80">
    <property type="entry name" value="Translation initiation factor 3 (IF-3), N-terminal domain"/>
    <property type="match status" value="1"/>
</dbReference>
<feature type="domain" description="Translation initiation factor 3 C-terminal" evidence="6">
    <location>
        <begin position="100"/>
        <end position="184"/>
    </location>
</feature>
<dbReference type="AlphaFoldDB" id="A0A0G1C2G3"/>
<dbReference type="Proteomes" id="UP000034875">
    <property type="component" value="Unassembled WGS sequence"/>
</dbReference>
<name>A0A0G1C2G3_9BACT</name>
<gene>
    <name evidence="8" type="ORF">UV05_C0019G0007</name>
</gene>
<dbReference type="SUPFAM" id="SSF55200">
    <property type="entry name" value="Translation initiation factor IF3, C-terminal domain"/>
    <property type="match status" value="1"/>
</dbReference>
<dbReference type="GO" id="GO:0003743">
    <property type="term" value="F:translation initiation factor activity"/>
    <property type="evidence" value="ECO:0007669"/>
    <property type="project" value="UniProtKB-UniRule"/>
</dbReference>
<evidence type="ECO:0000259" key="6">
    <source>
        <dbReference type="Pfam" id="PF00707"/>
    </source>
</evidence>
<dbReference type="PANTHER" id="PTHR10938:SF0">
    <property type="entry name" value="TRANSLATION INITIATION FACTOR IF-3, MITOCHONDRIAL"/>
    <property type="match status" value="1"/>
</dbReference>
<dbReference type="EMBL" id="LCCZ01000019">
    <property type="protein sequence ID" value="KKS43838.1"/>
    <property type="molecule type" value="Genomic_DNA"/>
</dbReference>
<feature type="region of interest" description="Disordered" evidence="5">
    <location>
        <begin position="186"/>
        <end position="206"/>
    </location>
</feature>
<accession>A0A0G1C2G3</accession>
<comment type="similarity">
    <text evidence="1">Belongs to the IF-3 family.</text>
</comment>
<dbReference type="InterPro" id="IPR036787">
    <property type="entry name" value="T_IF-3_N_sf"/>
</dbReference>
<dbReference type="GO" id="GO:0005829">
    <property type="term" value="C:cytosol"/>
    <property type="evidence" value="ECO:0007669"/>
    <property type="project" value="TreeGrafter"/>
</dbReference>
<dbReference type="Pfam" id="PF05198">
    <property type="entry name" value="IF3_N"/>
    <property type="match status" value="1"/>
</dbReference>
<dbReference type="InterPro" id="IPR001288">
    <property type="entry name" value="Translation_initiation_fac_3"/>
</dbReference>
<evidence type="ECO:0000256" key="2">
    <source>
        <dbReference type="ARBA" id="ARBA00022540"/>
    </source>
</evidence>
<dbReference type="GO" id="GO:0016020">
    <property type="term" value="C:membrane"/>
    <property type="evidence" value="ECO:0007669"/>
    <property type="project" value="TreeGrafter"/>
</dbReference>
<evidence type="ECO:0000256" key="5">
    <source>
        <dbReference type="SAM" id="MobiDB-lite"/>
    </source>
</evidence>
<evidence type="ECO:0000313" key="8">
    <source>
        <dbReference type="EMBL" id="KKS43838.1"/>
    </source>
</evidence>
<organism evidence="8 9">
    <name type="scientific">candidate division CPR1 bacterium GW2011_GWA2_42_17</name>
    <dbReference type="NCBI Taxonomy" id="1618341"/>
    <lineage>
        <taxon>Bacteria</taxon>
        <taxon>candidate division CPR1</taxon>
    </lineage>
</organism>
<dbReference type="GO" id="GO:0032790">
    <property type="term" value="P:ribosome disassembly"/>
    <property type="evidence" value="ECO:0007669"/>
    <property type="project" value="TreeGrafter"/>
</dbReference>
<dbReference type="Gene3D" id="3.30.110.10">
    <property type="entry name" value="Translation initiation factor 3 (IF-3), C-terminal domain"/>
    <property type="match status" value="1"/>
</dbReference>
<dbReference type="InterPro" id="IPR019815">
    <property type="entry name" value="Translation_initiation_fac_3_C"/>
</dbReference>
<dbReference type="NCBIfam" id="TIGR00168">
    <property type="entry name" value="infC"/>
    <property type="match status" value="1"/>
</dbReference>
<dbReference type="PATRIC" id="fig|1618341.3.peg.380"/>
<reference evidence="8 9" key="1">
    <citation type="journal article" date="2015" name="Nature">
        <title>rRNA introns, odd ribosomes, and small enigmatic genomes across a large radiation of phyla.</title>
        <authorList>
            <person name="Brown C.T."/>
            <person name="Hug L.A."/>
            <person name="Thomas B.C."/>
            <person name="Sharon I."/>
            <person name="Castelle C.J."/>
            <person name="Singh A."/>
            <person name="Wilkins M.J."/>
            <person name="Williams K.H."/>
            <person name="Banfield J.F."/>
        </authorList>
    </citation>
    <scope>NUCLEOTIDE SEQUENCE [LARGE SCALE GENOMIC DNA]</scope>
</reference>